<evidence type="ECO:0000313" key="3">
    <source>
        <dbReference type="EMBL" id="MXN19857.1"/>
    </source>
</evidence>
<feature type="chain" id="PRO_5027010685" description="DUF2946 domain-containing protein" evidence="2">
    <location>
        <begin position="26"/>
        <end position="98"/>
    </location>
</feature>
<dbReference type="AlphaFoldDB" id="A0A6L7G8F9"/>
<dbReference type="EMBL" id="WUMU01000022">
    <property type="protein sequence ID" value="MXN19857.1"/>
    <property type="molecule type" value="Genomic_DNA"/>
</dbReference>
<dbReference type="Proteomes" id="UP000477911">
    <property type="component" value="Unassembled WGS sequence"/>
</dbReference>
<evidence type="ECO:0000313" key="4">
    <source>
        <dbReference type="Proteomes" id="UP000477911"/>
    </source>
</evidence>
<keyword evidence="4" id="KW-1185">Reference proteome</keyword>
<protein>
    <recommendedName>
        <fullName evidence="5">DUF2946 domain-containing protein</fullName>
    </recommendedName>
</protein>
<name>A0A6L7G8F9_9RHOB</name>
<sequence length="98" mass="10390">MRYLTVLLTLALLALPFALPLQVKASGGCASQVHAPEVCHAPGMTPRAEPPAGCVAYTLPEAGPQPDLRILPMALTFPDPANTVQGRTIQPDRRPPRA</sequence>
<dbReference type="RefSeq" id="WP_160895985.1">
    <property type="nucleotide sequence ID" value="NZ_WUMU01000022.1"/>
</dbReference>
<feature type="region of interest" description="Disordered" evidence="1">
    <location>
        <begin position="79"/>
        <end position="98"/>
    </location>
</feature>
<comment type="caution">
    <text evidence="3">The sequence shown here is derived from an EMBL/GenBank/DDBJ whole genome shotgun (WGS) entry which is preliminary data.</text>
</comment>
<feature type="signal peptide" evidence="2">
    <location>
        <begin position="1"/>
        <end position="25"/>
    </location>
</feature>
<gene>
    <name evidence="3" type="ORF">GR170_18645</name>
</gene>
<evidence type="ECO:0000256" key="2">
    <source>
        <dbReference type="SAM" id="SignalP"/>
    </source>
</evidence>
<evidence type="ECO:0000256" key="1">
    <source>
        <dbReference type="SAM" id="MobiDB-lite"/>
    </source>
</evidence>
<organism evidence="3 4">
    <name type="scientific">Pseudooceanicola albus</name>
    <dbReference type="NCBI Taxonomy" id="2692189"/>
    <lineage>
        <taxon>Bacteria</taxon>
        <taxon>Pseudomonadati</taxon>
        <taxon>Pseudomonadota</taxon>
        <taxon>Alphaproteobacteria</taxon>
        <taxon>Rhodobacterales</taxon>
        <taxon>Paracoccaceae</taxon>
        <taxon>Pseudooceanicola</taxon>
    </lineage>
</organism>
<evidence type="ECO:0008006" key="5">
    <source>
        <dbReference type="Google" id="ProtNLM"/>
    </source>
</evidence>
<proteinExistence type="predicted"/>
<accession>A0A6L7G8F9</accession>
<keyword evidence="2" id="KW-0732">Signal</keyword>
<reference evidence="3 4" key="1">
    <citation type="submission" date="2019-12" db="EMBL/GenBank/DDBJ databases">
        <authorList>
            <person name="Li M."/>
        </authorList>
    </citation>
    <scope>NUCLEOTIDE SEQUENCE [LARGE SCALE GENOMIC DNA]</scope>
    <source>
        <strain evidence="3 4">GBMRC 2024</strain>
    </source>
</reference>